<dbReference type="NCBIfam" id="NF006054">
    <property type="entry name" value="PRK08202.1"/>
    <property type="match status" value="1"/>
</dbReference>
<sequence>MDKLMDKMQEAAMYITSRIGSDPVHIGMVLGSGLGGLADELQDAVAISYKDIPYFPVSTVFGHKGKLVVGTLEGKRVMCMQGRFHYYEGYGMDQVVFPIQVMHALGINNLLVTNAAGGVNTSYKPGDLMLIVDHIKLIADSPMRGPNYDSLGERFFDMTNAYDKKLSALAREEAKRLGITLQEGVYMFFAGPSYETPAEIRAARILGSDAVGMSTVPEALAASHMRMKVLGISCITNMAAGILDQPLNHTEVMETGDRVKEAFTLLVRNVTKQWPV</sequence>
<keyword evidence="5 9" id="KW-0808">Transferase</keyword>
<comment type="pathway">
    <text evidence="1">Purine metabolism; purine nucleoside salvage.</text>
</comment>
<dbReference type="InterPro" id="IPR011268">
    <property type="entry name" value="Purine_phosphorylase"/>
</dbReference>
<evidence type="ECO:0000256" key="1">
    <source>
        <dbReference type="ARBA" id="ARBA00005058"/>
    </source>
</evidence>
<evidence type="ECO:0000256" key="4">
    <source>
        <dbReference type="ARBA" id="ARBA00022676"/>
    </source>
</evidence>
<dbReference type="PANTHER" id="PTHR11904">
    <property type="entry name" value="METHYLTHIOADENOSINE/PURINE NUCLEOSIDE PHOSPHORYLASE"/>
    <property type="match status" value="1"/>
</dbReference>
<dbReference type="CDD" id="cd09009">
    <property type="entry name" value="PNP-EcPNPII_like"/>
    <property type="match status" value="1"/>
</dbReference>
<dbReference type="PANTHER" id="PTHR11904:SF9">
    <property type="entry name" value="PURINE NUCLEOSIDE PHOSPHORYLASE-RELATED"/>
    <property type="match status" value="1"/>
</dbReference>
<dbReference type="InterPro" id="IPR011270">
    <property type="entry name" value="Pur_Nuc_Pase_Ino/Guo-sp"/>
</dbReference>
<dbReference type="GO" id="GO:0009116">
    <property type="term" value="P:nucleoside metabolic process"/>
    <property type="evidence" value="ECO:0007669"/>
    <property type="project" value="InterPro"/>
</dbReference>
<accession>A0A644X7J2</accession>
<gene>
    <name evidence="9" type="primary">punA_14</name>
    <name evidence="9" type="ORF">SDC9_58248</name>
</gene>
<name>A0A644X7J2_9ZZZZ</name>
<dbReference type="UniPathway" id="UPA00606"/>
<dbReference type="AlphaFoldDB" id="A0A644X7J2"/>
<proteinExistence type="inferred from homology"/>
<comment type="caution">
    <text evidence="9">The sequence shown here is derived from an EMBL/GenBank/DDBJ whole genome shotgun (WGS) entry which is preliminary data.</text>
</comment>
<keyword evidence="4 9" id="KW-0328">Glycosyltransferase</keyword>
<dbReference type="GO" id="GO:0005737">
    <property type="term" value="C:cytoplasm"/>
    <property type="evidence" value="ECO:0007669"/>
    <property type="project" value="TreeGrafter"/>
</dbReference>
<dbReference type="Gene3D" id="3.40.50.1580">
    <property type="entry name" value="Nucleoside phosphorylase domain"/>
    <property type="match status" value="1"/>
</dbReference>
<dbReference type="InterPro" id="IPR035994">
    <property type="entry name" value="Nucleoside_phosphorylase_sf"/>
</dbReference>
<comment type="similarity">
    <text evidence="2">Belongs to the PNP/MTAP phosphorylase family.</text>
</comment>
<dbReference type="PIRSF" id="PIRSF000477">
    <property type="entry name" value="PurNPase"/>
    <property type="match status" value="1"/>
</dbReference>
<evidence type="ECO:0000259" key="8">
    <source>
        <dbReference type="Pfam" id="PF01048"/>
    </source>
</evidence>
<feature type="domain" description="Nucleoside phosphorylase" evidence="8">
    <location>
        <begin position="27"/>
        <end position="270"/>
    </location>
</feature>
<dbReference type="NCBIfam" id="TIGR01697">
    <property type="entry name" value="PNPH-PUNA-XAPA"/>
    <property type="match status" value="1"/>
</dbReference>
<dbReference type="EMBL" id="VSSQ01001894">
    <property type="protein sequence ID" value="MPM11897.1"/>
    <property type="molecule type" value="Genomic_DNA"/>
</dbReference>
<evidence type="ECO:0000256" key="5">
    <source>
        <dbReference type="ARBA" id="ARBA00022679"/>
    </source>
</evidence>
<dbReference type="InterPro" id="IPR000845">
    <property type="entry name" value="Nucleoside_phosphorylase_d"/>
</dbReference>
<evidence type="ECO:0000313" key="9">
    <source>
        <dbReference type="EMBL" id="MPM11897.1"/>
    </source>
</evidence>
<evidence type="ECO:0000256" key="7">
    <source>
        <dbReference type="ARBA" id="ARBA00033072"/>
    </source>
</evidence>
<reference evidence="9" key="1">
    <citation type="submission" date="2019-08" db="EMBL/GenBank/DDBJ databases">
        <authorList>
            <person name="Kucharzyk K."/>
            <person name="Murdoch R.W."/>
            <person name="Higgins S."/>
            <person name="Loffler F."/>
        </authorList>
    </citation>
    <scope>NUCLEOTIDE SEQUENCE</scope>
</reference>
<evidence type="ECO:0000256" key="2">
    <source>
        <dbReference type="ARBA" id="ARBA00006751"/>
    </source>
</evidence>
<evidence type="ECO:0000256" key="3">
    <source>
        <dbReference type="ARBA" id="ARBA00011886"/>
    </source>
</evidence>
<protein>
    <recommendedName>
        <fullName evidence="3">purine-nucleoside phosphorylase</fullName>
        <ecNumber evidence="3">2.4.2.1</ecNumber>
    </recommendedName>
    <alternativeName>
        <fullName evidence="7">Inosine phosphorylase</fullName>
    </alternativeName>
    <alternativeName>
        <fullName evidence="6">Inosine-guanosine phosphorylase</fullName>
    </alternativeName>
</protein>
<evidence type="ECO:0000256" key="6">
    <source>
        <dbReference type="ARBA" id="ARBA00031036"/>
    </source>
</evidence>
<dbReference type="SUPFAM" id="SSF53167">
    <property type="entry name" value="Purine and uridine phosphorylases"/>
    <property type="match status" value="1"/>
</dbReference>
<dbReference type="EC" id="2.4.2.1" evidence="3"/>
<dbReference type="GO" id="GO:0004731">
    <property type="term" value="F:purine-nucleoside phosphorylase activity"/>
    <property type="evidence" value="ECO:0007669"/>
    <property type="project" value="UniProtKB-EC"/>
</dbReference>
<dbReference type="NCBIfam" id="TIGR01700">
    <property type="entry name" value="PNPH"/>
    <property type="match status" value="1"/>
</dbReference>
<dbReference type="Pfam" id="PF01048">
    <property type="entry name" value="PNP_UDP_1"/>
    <property type="match status" value="1"/>
</dbReference>
<organism evidence="9">
    <name type="scientific">bioreactor metagenome</name>
    <dbReference type="NCBI Taxonomy" id="1076179"/>
    <lineage>
        <taxon>unclassified sequences</taxon>
        <taxon>metagenomes</taxon>
        <taxon>ecological metagenomes</taxon>
    </lineage>
</organism>